<dbReference type="AlphaFoldDB" id="A0A8H6VR07"/>
<accession>A0A8H6VR07</accession>
<dbReference type="EMBL" id="JABCIY010000015">
    <property type="protein sequence ID" value="KAF7197369.1"/>
    <property type="molecule type" value="Genomic_DNA"/>
</dbReference>
<evidence type="ECO:0000256" key="1">
    <source>
        <dbReference type="SAM" id="MobiDB-lite"/>
    </source>
</evidence>
<comment type="caution">
    <text evidence="2">The sequence shown here is derived from an EMBL/GenBank/DDBJ whole genome shotgun (WGS) entry which is preliminary data.</text>
</comment>
<evidence type="ECO:0000313" key="3">
    <source>
        <dbReference type="Proteomes" id="UP000660729"/>
    </source>
</evidence>
<reference evidence="2" key="1">
    <citation type="submission" date="2020-04" db="EMBL/GenBank/DDBJ databases">
        <title>Draft genome resource of the tomato pathogen Pseudocercospora fuligena.</title>
        <authorList>
            <person name="Zaccaron A."/>
        </authorList>
    </citation>
    <scope>NUCLEOTIDE SEQUENCE</scope>
    <source>
        <strain evidence="2">PF001</strain>
    </source>
</reference>
<proteinExistence type="predicted"/>
<keyword evidence="3" id="KW-1185">Reference proteome</keyword>
<dbReference type="OrthoDB" id="427030at2759"/>
<organism evidence="2 3">
    <name type="scientific">Pseudocercospora fuligena</name>
    <dbReference type="NCBI Taxonomy" id="685502"/>
    <lineage>
        <taxon>Eukaryota</taxon>
        <taxon>Fungi</taxon>
        <taxon>Dikarya</taxon>
        <taxon>Ascomycota</taxon>
        <taxon>Pezizomycotina</taxon>
        <taxon>Dothideomycetes</taxon>
        <taxon>Dothideomycetidae</taxon>
        <taxon>Mycosphaerellales</taxon>
        <taxon>Mycosphaerellaceae</taxon>
        <taxon>Pseudocercospora</taxon>
    </lineage>
</organism>
<gene>
    <name evidence="2" type="ORF">HII31_01179</name>
</gene>
<evidence type="ECO:0000313" key="2">
    <source>
        <dbReference type="EMBL" id="KAF7197369.1"/>
    </source>
</evidence>
<protein>
    <submittedName>
        <fullName evidence="2">Uncharacterized protein</fullName>
    </submittedName>
</protein>
<dbReference type="Proteomes" id="UP000660729">
    <property type="component" value="Unassembled WGS sequence"/>
</dbReference>
<name>A0A8H6VR07_9PEZI</name>
<sequence>GFHMNMRESFRDHGLLYPSSKDTTEQGSSSTRTGPARPRSPVKGSWEDEYASGASAANCMGDCMDDEGYYRHLVCGSDAGRYDCRWCEQPFGSHARYFKHEKDECIVKLQAKEEGYDSARSERECDGNCADENMCHRHQKCDEKWYLGKLQESTPPVVKSEDRRECYRSHGGCGKSFKTAWGFNKHTCVSKSNDPTRFTIVMLDLTRKGAQHTPKKIGRPRTSLEGVVASQARERPRKLVKASETGVSEAEFVFAAIDAMAPPSAEVQQLLLNLARQHT</sequence>
<feature type="region of interest" description="Disordered" evidence="1">
    <location>
        <begin position="14"/>
        <end position="47"/>
    </location>
</feature>
<feature type="non-terminal residue" evidence="2">
    <location>
        <position position="1"/>
    </location>
</feature>